<evidence type="ECO:0000256" key="1">
    <source>
        <dbReference type="ARBA" id="ARBA00001946"/>
    </source>
</evidence>
<dbReference type="InterPro" id="IPR018022">
    <property type="entry name" value="IPT"/>
</dbReference>
<dbReference type="PANTHER" id="PTHR11088:SF60">
    <property type="entry name" value="TRNA DIMETHYLALLYLTRANSFERASE"/>
    <property type="match status" value="1"/>
</dbReference>
<comment type="cofactor">
    <cofactor evidence="1 10">
        <name>Mg(2+)</name>
        <dbReference type="ChEBI" id="CHEBI:18420"/>
    </cofactor>
</comment>
<evidence type="ECO:0000256" key="12">
    <source>
        <dbReference type="RuleBase" id="RU003784"/>
    </source>
</evidence>
<evidence type="ECO:0000313" key="15">
    <source>
        <dbReference type="Proteomes" id="UP000253940"/>
    </source>
</evidence>
<evidence type="ECO:0000256" key="10">
    <source>
        <dbReference type="HAMAP-Rule" id="MF_00185"/>
    </source>
</evidence>
<evidence type="ECO:0000256" key="4">
    <source>
        <dbReference type="ARBA" id="ARBA00022679"/>
    </source>
</evidence>
<evidence type="ECO:0000256" key="13">
    <source>
        <dbReference type="RuleBase" id="RU003785"/>
    </source>
</evidence>
<feature type="binding site" evidence="10">
    <location>
        <begin position="18"/>
        <end position="23"/>
    </location>
    <ligand>
        <name>substrate</name>
    </ligand>
</feature>
<evidence type="ECO:0000313" key="14">
    <source>
        <dbReference type="EMBL" id="AXI02390.1"/>
    </source>
</evidence>
<dbReference type="PANTHER" id="PTHR11088">
    <property type="entry name" value="TRNA DIMETHYLALLYLTRANSFERASE"/>
    <property type="match status" value="1"/>
</dbReference>
<feature type="site" description="Interaction with substrate tRNA" evidence="10">
    <location>
        <position position="107"/>
    </location>
</feature>
<feature type="region of interest" description="Interaction with substrate tRNA" evidence="10">
    <location>
        <begin position="165"/>
        <end position="169"/>
    </location>
</feature>
<keyword evidence="6 10" id="KW-0547">Nucleotide-binding</keyword>
<reference evidence="14 15" key="1">
    <citation type="submission" date="2018-07" db="EMBL/GenBank/DDBJ databases">
        <title>Genome sequencing of Moraxellaceae gen. HYN0046.</title>
        <authorList>
            <person name="Kim M."/>
            <person name="Yi H."/>
        </authorList>
    </citation>
    <scope>NUCLEOTIDE SEQUENCE [LARGE SCALE GENOMIC DNA]</scope>
    <source>
        <strain evidence="14 15">HYN0046</strain>
    </source>
</reference>
<dbReference type="AlphaFoldDB" id="A0A345P531"/>
<dbReference type="GO" id="GO:0006400">
    <property type="term" value="P:tRNA modification"/>
    <property type="evidence" value="ECO:0007669"/>
    <property type="project" value="TreeGrafter"/>
</dbReference>
<comment type="similarity">
    <text evidence="3 10 13">Belongs to the IPP transferase family.</text>
</comment>
<name>A0A345P531_9GAMM</name>
<dbReference type="GO" id="GO:0005524">
    <property type="term" value="F:ATP binding"/>
    <property type="evidence" value="ECO:0007669"/>
    <property type="project" value="UniProtKB-UniRule"/>
</dbReference>
<evidence type="ECO:0000256" key="9">
    <source>
        <dbReference type="ARBA" id="ARBA00049563"/>
    </source>
</evidence>
<dbReference type="RefSeq" id="WP_114898500.1">
    <property type="nucleotide sequence ID" value="NZ_CP031222.1"/>
</dbReference>
<sequence>MSTSDSRYPPTVCLMGPTASGKTALACELYDTGRYEIISVDSALVYRGLDIGTAKPTKQELQLYPHHLIDMIEPEDVYSAASFVEDAKRLIGEIQQRGKTPLLVGGTMLYFRSLLSGMAEMPAADQDVRAEIVRQAELHGWDWIHQQLALVDPRAAQRFLPSDRQRVMRALEVFRISGRAISDFHDTQETQPMTDQYTIYALVPDRALLHERIALRLEQMWAAGFMDEVRELRKRPNLHAELPSMRAVGYRQVWEYLDQIEAEGINDRKDAKSTEYQLTPHSNKKILDMQDRALFATRQLAKRQYTWIRSLRESHTIQIFNTVNEGFLHLRS</sequence>
<evidence type="ECO:0000256" key="8">
    <source>
        <dbReference type="ARBA" id="ARBA00022842"/>
    </source>
</evidence>
<keyword evidence="7 10" id="KW-0067">ATP-binding</keyword>
<dbReference type="OrthoDB" id="9776390at2"/>
<dbReference type="FunFam" id="1.10.20.140:FF:000001">
    <property type="entry name" value="tRNA dimethylallyltransferase"/>
    <property type="match status" value="1"/>
</dbReference>
<comment type="function">
    <text evidence="2 10 12">Catalyzes the transfer of a dimethylallyl group onto the adenine at position 37 in tRNAs that read codons beginning with uridine, leading to the formation of N6-(dimethylallyl)adenosine (i(6)A).</text>
</comment>
<proteinExistence type="inferred from homology"/>
<keyword evidence="15" id="KW-1185">Reference proteome</keyword>
<evidence type="ECO:0000256" key="5">
    <source>
        <dbReference type="ARBA" id="ARBA00022694"/>
    </source>
</evidence>
<keyword evidence="4 10" id="KW-0808">Transferase</keyword>
<dbReference type="HAMAP" id="MF_00185">
    <property type="entry name" value="IPP_trans"/>
    <property type="match status" value="1"/>
</dbReference>
<feature type="binding site" evidence="10">
    <location>
        <begin position="16"/>
        <end position="23"/>
    </location>
    <ligand>
        <name>ATP</name>
        <dbReference type="ChEBI" id="CHEBI:30616"/>
    </ligand>
</feature>
<evidence type="ECO:0000256" key="7">
    <source>
        <dbReference type="ARBA" id="ARBA00022840"/>
    </source>
</evidence>
<dbReference type="EMBL" id="CP031222">
    <property type="protein sequence ID" value="AXI02390.1"/>
    <property type="molecule type" value="Genomic_DNA"/>
</dbReference>
<dbReference type="Pfam" id="PF01715">
    <property type="entry name" value="IPPT"/>
    <property type="match status" value="1"/>
</dbReference>
<evidence type="ECO:0000256" key="6">
    <source>
        <dbReference type="ARBA" id="ARBA00022741"/>
    </source>
</evidence>
<dbReference type="Gene3D" id="3.40.50.300">
    <property type="entry name" value="P-loop containing nucleotide triphosphate hydrolases"/>
    <property type="match status" value="1"/>
</dbReference>
<dbReference type="KEGG" id="mbah:HYN46_05810"/>
<dbReference type="InterPro" id="IPR027417">
    <property type="entry name" value="P-loop_NTPase"/>
</dbReference>
<dbReference type="GO" id="GO:0052381">
    <property type="term" value="F:tRNA dimethylallyltransferase activity"/>
    <property type="evidence" value="ECO:0007669"/>
    <property type="project" value="UniProtKB-UniRule"/>
</dbReference>
<protein>
    <recommendedName>
        <fullName evidence="10">tRNA dimethylallyltransferase</fullName>
        <ecNumber evidence="10">2.5.1.75</ecNumber>
    </recommendedName>
    <alternativeName>
        <fullName evidence="10">Dimethylallyl diphosphate:tRNA dimethylallyltransferase</fullName>
        <shortName evidence="10">DMAPP:tRNA dimethylallyltransferase</shortName>
        <shortName evidence="10">DMATase</shortName>
    </alternativeName>
    <alternativeName>
        <fullName evidence="10">Isopentenyl-diphosphate:tRNA isopentenyltransferase</fullName>
        <shortName evidence="10">IPP transferase</shortName>
        <shortName evidence="10">IPPT</shortName>
        <shortName evidence="10">IPTase</shortName>
    </alternativeName>
</protein>
<feature type="region of interest" description="Interaction with substrate tRNA" evidence="10">
    <location>
        <begin position="41"/>
        <end position="44"/>
    </location>
</feature>
<keyword evidence="5 10" id="KW-0819">tRNA processing</keyword>
<dbReference type="Gene3D" id="1.10.20.140">
    <property type="match status" value="1"/>
</dbReference>
<dbReference type="EC" id="2.5.1.75" evidence="10"/>
<evidence type="ECO:0000256" key="3">
    <source>
        <dbReference type="ARBA" id="ARBA00005842"/>
    </source>
</evidence>
<feature type="site" description="Interaction with substrate tRNA" evidence="10">
    <location>
        <position position="129"/>
    </location>
</feature>
<dbReference type="NCBIfam" id="TIGR00174">
    <property type="entry name" value="miaA"/>
    <property type="match status" value="1"/>
</dbReference>
<organism evidence="14 15">
    <name type="scientific">Aquirhabdus parva</name>
    <dbReference type="NCBI Taxonomy" id="2283318"/>
    <lineage>
        <taxon>Bacteria</taxon>
        <taxon>Pseudomonadati</taxon>
        <taxon>Pseudomonadota</taxon>
        <taxon>Gammaproteobacteria</taxon>
        <taxon>Moraxellales</taxon>
        <taxon>Moraxellaceae</taxon>
        <taxon>Aquirhabdus</taxon>
    </lineage>
</organism>
<evidence type="ECO:0000256" key="11">
    <source>
        <dbReference type="RuleBase" id="RU003783"/>
    </source>
</evidence>
<dbReference type="Proteomes" id="UP000253940">
    <property type="component" value="Chromosome"/>
</dbReference>
<evidence type="ECO:0000256" key="2">
    <source>
        <dbReference type="ARBA" id="ARBA00003213"/>
    </source>
</evidence>
<comment type="caution">
    <text evidence="10">Lacks conserved residue(s) required for the propagation of feature annotation.</text>
</comment>
<comment type="subunit">
    <text evidence="10">Monomer.</text>
</comment>
<comment type="catalytic activity">
    <reaction evidence="9 10 11">
        <text>adenosine(37) in tRNA + dimethylallyl diphosphate = N(6)-dimethylallyladenosine(37) in tRNA + diphosphate</text>
        <dbReference type="Rhea" id="RHEA:26482"/>
        <dbReference type="Rhea" id="RHEA-COMP:10162"/>
        <dbReference type="Rhea" id="RHEA-COMP:10375"/>
        <dbReference type="ChEBI" id="CHEBI:33019"/>
        <dbReference type="ChEBI" id="CHEBI:57623"/>
        <dbReference type="ChEBI" id="CHEBI:74411"/>
        <dbReference type="ChEBI" id="CHEBI:74415"/>
        <dbReference type="EC" id="2.5.1.75"/>
    </reaction>
</comment>
<accession>A0A345P531</accession>
<gene>
    <name evidence="10" type="primary">miaA</name>
    <name evidence="14" type="ORF">HYN46_05810</name>
</gene>
<dbReference type="InterPro" id="IPR039657">
    <property type="entry name" value="Dimethylallyltransferase"/>
</dbReference>
<dbReference type="SUPFAM" id="SSF52540">
    <property type="entry name" value="P-loop containing nucleoside triphosphate hydrolases"/>
    <property type="match status" value="1"/>
</dbReference>
<keyword evidence="8 10" id="KW-0460">Magnesium</keyword>